<evidence type="ECO:0000259" key="1">
    <source>
        <dbReference type="PROSITE" id="PS50835"/>
    </source>
</evidence>
<protein>
    <recommendedName>
        <fullName evidence="1">Ig-like domain-containing protein</fullName>
    </recommendedName>
</protein>
<dbReference type="SUPFAM" id="SSF48726">
    <property type="entry name" value="Immunoglobulin"/>
    <property type="match status" value="1"/>
</dbReference>
<dbReference type="Gene3D" id="2.60.40.10">
    <property type="entry name" value="Immunoglobulins"/>
    <property type="match status" value="1"/>
</dbReference>
<organism evidence="2 3">
    <name type="scientific">Chloebia gouldiae</name>
    <name type="common">Gouldian finch</name>
    <name type="synonym">Erythrura gouldiae</name>
    <dbReference type="NCBI Taxonomy" id="44316"/>
    <lineage>
        <taxon>Eukaryota</taxon>
        <taxon>Metazoa</taxon>
        <taxon>Chordata</taxon>
        <taxon>Craniata</taxon>
        <taxon>Vertebrata</taxon>
        <taxon>Euteleostomi</taxon>
        <taxon>Archelosauria</taxon>
        <taxon>Archosauria</taxon>
        <taxon>Dinosauria</taxon>
        <taxon>Saurischia</taxon>
        <taxon>Theropoda</taxon>
        <taxon>Coelurosauria</taxon>
        <taxon>Aves</taxon>
        <taxon>Neognathae</taxon>
        <taxon>Neoaves</taxon>
        <taxon>Telluraves</taxon>
        <taxon>Australaves</taxon>
        <taxon>Passeriformes</taxon>
        <taxon>Passeroidea</taxon>
        <taxon>Passeridae</taxon>
        <taxon>Chloebia</taxon>
    </lineage>
</organism>
<gene>
    <name evidence="2" type="ORF">DV515_00006489</name>
</gene>
<feature type="domain" description="Ig-like" evidence="1">
    <location>
        <begin position="1"/>
        <end position="89"/>
    </location>
</feature>
<dbReference type="Proteomes" id="UP000276834">
    <property type="component" value="Unassembled WGS sequence"/>
</dbReference>
<comment type="caution">
    <text evidence="2">The sequence shown here is derived from an EMBL/GenBank/DDBJ whole genome shotgun (WGS) entry which is preliminary data.</text>
</comment>
<dbReference type="EMBL" id="QUSF01000015">
    <property type="protein sequence ID" value="RLW03673.1"/>
    <property type="molecule type" value="Genomic_DNA"/>
</dbReference>
<sequence length="109" mass="12044">MSVLQQNVVLNWGCDRAEPLIRGGISRSKGWRTVLDVLWHPSEMLQDRYTLLPKGVLQITGLRAEDSGIFHCVATNIANVKFSREARLTVSGHCHSPAGEEEEGGCRGE</sequence>
<dbReference type="PROSITE" id="PS50835">
    <property type="entry name" value="IG_LIKE"/>
    <property type="match status" value="1"/>
</dbReference>
<proteinExistence type="predicted"/>
<reference evidence="2 3" key="1">
    <citation type="journal article" date="2018" name="Proc. R. Soc. B">
        <title>A non-coding region near Follistatin controls head colour polymorphism in the Gouldian finch.</title>
        <authorList>
            <person name="Toomey M.B."/>
            <person name="Marques C.I."/>
            <person name="Andrade P."/>
            <person name="Araujo P.M."/>
            <person name="Sabatino S."/>
            <person name="Gazda M.A."/>
            <person name="Afonso S."/>
            <person name="Lopes R.J."/>
            <person name="Corbo J.C."/>
            <person name="Carneiro M."/>
        </authorList>
    </citation>
    <scope>NUCLEOTIDE SEQUENCE [LARGE SCALE GENOMIC DNA]</scope>
    <source>
        <strain evidence="2">Red01</strain>
        <tissue evidence="2">Muscle</tissue>
    </source>
</reference>
<keyword evidence="3" id="KW-1185">Reference proteome</keyword>
<dbReference type="InterPro" id="IPR007110">
    <property type="entry name" value="Ig-like_dom"/>
</dbReference>
<evidence type="ECO:0000313" key="3">
    <source>
        <dbReference type="Proteomes" id="UP000276834"/>
    </source>
</evidence>
<dbReference type="AlphaFoldDB" id="A0A3L8SKK5"/>
<accession>A0A3L8SKK5</accession>
<name>A0A3L8SKK5_CHLGU</name>
<dbReference type="InterPro" id="IPR036179">
    <property type="entry name" value="Ig-like_dom_sf"/>
</dbReference>
<evidence type="ECO:0000313" key="2">
    <source>
        <dbReference type="EMBL" id="RLW03673.1"/>
    </source>
</evidence>
<dbReference type="InterPro" id="IPR013783">
    <property type="entry name" value="Ig-like_fold"/>
</dbReference>
<dbReference type="OrthoDB" id="428111at2759"/>